<protein>
    <recommendedName>
        <fullName evidence="5">Peptidase A1 domain-containing protein</fullName>
    </recommendedName>
</protein>
<accession>A0AAD3YDJ6</accession>
<feature type="region of interest" description="Disordered" evidence="1">
    <location>
        <begin position="192"/>
        <end position="232"/>
    </location>
</feature>
<evidence type="ECO:0000313" key="4">
    <source>
        <dbReference type="Proteomes" id="UP001222932"/>
    </source>
</evidence>
<sequence>MLTTLPLLLLGAAASPAARLEPRLSPTVNATSIPIQFTNKTASVVVSAGTPPQQVSVQLVLYAGQLELPGFKHQNSSSFQDSPPRDNVQIGPVTLEHWEIEANDAGLEGTLPLGVHMPSEGNTTTDIAWALASKIPGKTFSLSIGVNDSTLGFGSEPGLTDWWNPIEDPLAGWSFIIDGLALDGHMVTIDDEPVPLPQTADVNGNVPAPSSSPGSSPSEIPPASPTGQPAKPTETLATVLASKRQATPATIPASTPISVGSDTATSASTPSPSTGSDGEPCSIICTLEYKLCMCAEGEMCRRHAMSCNSCPFLECVRNGTSSGTENCVACPAIYQTCDCGPDEDCVRTLASCKSCETVECRKRGSVTPANPQWEEPSVEQPSTAPTTVTVPVPSSPVPSGPQPPTCTGTVVCPAIYQLCSCHADETCVRQTRCDRCPWLECHKPAKPFPDDSSKCVQCSDVQPECNCAVGETCVREPRSCTDCGRVTCRTSSDPSLRVALSLDDEIAISPQAAKALQKLIPGMMPVSSAAKRAPTASATATPVSAGSDANNSAVSADAPPRPEGKTYYTVPCNTTAVITLVFPGTNYTLAAKDWVVRSGDGCQAALVMQDTLMSDVILGLPFLRTVRAAFRLNGTAQVAFGARNGTSGMSSEQGASSGSTSGAGPLGYSVAGVVGVIAAAACIV</sequence>
<evidence type="ECO:0000256" key="1">
    <source>
        <dbReference type="SAM" id="MobiDB-lite"/>
    </source>
</evidence>
<name>A0AAD3YDJ6_9TREE</name>
<feature type="region of interest" description="Disordered" evidence="1">
    <location>
        <begin position="244"/>
        <end position="278"/>
    </location>
</feature>
<evidence type="ECO:0000256" key="2">
    <source>
        <dbReference type="SAM" id="SignalP"/>
    </source>
</evidence>
<reference evidence="3" key="1">
    <citation type="journal article" date="2023" name="BMC Genomics">
        <title>Chromosome-level genome assemblies of Cutaneotrichosporon spp. (Trichosporonales, Basidiomycota) reveal imbalanced evolution between nucleotide sequences and chromosome synteny.</title>
        <authorList>
            <person name="Kobayashi Y."/>
            <person name="Kayamori A."/>
            <person name="Aoki K."/>
            <person name="Shiwa Y."/>
            <person name="Matsutani M."/>
            <person name="Fujita N."/>
            <person name="Sugita T."/>
            <person name="Iwasaki W."/>
            <person name="Tanaka N."/>
            <person name="Takashima M."/>
        </authorList>
    </citation>
    <scope>NUCLEOTIDE SEQUENCE</scope>
    <source>
        <strain evidence="3">HIS016</strain>
    </source>
</reference>
<feature type="compositionally biased region" description="Low complexity" evidence="1">
    <location>
        <begin position="207"/>
        <end position="218"/>
    </location>
</feature>
<feature type="signal peptide" evidence="2">
    <location>
        <begin position="1"/>
        <end position="19"/>
    </location>
</feature>
<feature type="region of interest" description="Disordered" evidence="1">
    <location>
        <begin position="366"/>
        <end position="400"/>
    </location>
</feature>
<dbReference type="Proteomes" id="UP001222932">
    <property type="component" value="Unassembled WGS sequence"/>
</dbReference>
<dbReference type="InterPro" id="IPR021109">
    <property type="entry name" value="Peptidase_aspartic_dom_sf"/>
</dbReference>
<evidence type="ECO:0000313" key="3">
    <source>
        <dbReference type="EMBL" id="GMK57984.1"/>
    </source>
</evidence>
<evidence type="ECO:0008006" key="5">
    <source>
        <dbReference type="Google" id="ProtNLM"/>
    </source>
</evidence>
<proteinExistence type="predicted"/>
<keyword evidence="2" id="KW-0732">Signal</keyword>
<dbReference type="EMBL" id="BTCM01000005">
    <property type="protein sequence ID" value="GMK57984.1"/>
    <property type="molecule type" value="Genomic_DNA"/>
</dbReference>
<reference evidence="3" key="2">
    <citation type="submission" date="2023-06" db="EMBL/GenBank/DDBJ databases">
        <authorList>
            <person name="Kobayashi Y."/>
            <person name="Kayamori A."/>
            <person name="Aoki K."/>
            <person name="Shiwa Y."/>
            <person name="Fujita N."/>
            <person name="Sugita T."/>
            <person name="Iwasaki W."/>
            <person name="Tanaka N."/>
            <person name="Takashima M."/>
        </authorList>
    </citation>
    <scope>NUCLEOTIDE SEQUENCE</scope>
    <source>
        <strain evidence="3">HIS016</strain>
    </source>
</reference>
<feature type="compositionally biased region" description="Low complexity" evidence="1">
    <location>
        <begin position="531"/>
        <end position="558"/>
    </location>
</feature>
<dbReference type="AlphaFoldDB" id="A0AAD3YDJ6"/>
<comment type="caution">
    <text evidence="3">The sequence shown here is derived from an EMBL/GenBank/DDBJ whole genome shotgun (WGS) entry which is preliminary data.</text>
</comment>
<dbReference type="SUPFAM" id="SSF50630">
    <property type="entry name" value="Acid proteases"/>
    <property type="match status" value="2"/>
</dbReference>
<dbReference type="Gene3D" id="2.40.70.10">
    <property type="entry name" value="Acid Proteases"/>
    <property type="match status" value="1"/>
</dbReference>
<feature type="compositionally biased region" description="Low complexity" evidence="1">
    <location>
        <begin position="381"/>
        <end position="392"/>
    </location>
</feature>
<feature type="chain" id="PRO_5042235971" description="Peptidase A1 domain-containing protein" evidence="2">
    <location>
        <begin position="20"/>
        <end position="684"/>
    </location>
</feature>
<organism evidence="3 4">
    <name type="scientific">Cutaneotrichosporon spelunceum</name>
    <dbReference type="NCBI Taxonomy" id="1672016"/>
    <lineage>
        <taxon>Eukaryota</taxon>
        <taxon>Fungi</taxon>
        <taxon>Dikarya</taxon>
        <taxon>Basidiomycota</taxon>
        <taxon>Agaricomycotina</taxon>
        <taxon>Tremellomycetes</taxon>
        <taxon>Trichosporonales</taxon>
        <taxon>Trichosporonaceae</taxon>
        <taxon>Cutaneotrichosporon</taxon>
    </lineage>
</organism>
<keyword evidence="4" id="KW-1185">Reference proteome</keyword>
<feature type="compositionally biased region" description="Low complexity" evidence="1">
    <location>
        <begin position="260"/>
        <end position="277"/>
    </location>
</feature>
<feature type="compositionally biased region" description="Polar residues" evidence="1">
    <location>
        <begin position="244"/>
        <end position="258"/>
    </location>
</feature>
<gene>
    <name evidence="3" type="ORF">CspeluHIS016_0500160</name>
</gene>
<feature type="region of interest" description="Disordered" evidence="1">
    <location>
        <begin position="531"/>
        <end position="560"/>
    </location>
</feature>